<dbReference type="AlphaFoldDB" id="A0AAE0G6R3"/>
<dbReference type="Proteomes" id="UP001190700">
    <property type="component" value="Unassembled WGS sequence"/>
</dbReference>
<reference evidence="2 3" key="1">
    <citation type="journal article" date="2015" name="Genome Biol. Evol.">
        <title>Comparative Genomics of a Bacterivorous Green Alga Reveals Evolutionary Causalities and Consequences of Phago-Mixotrophic Mode of Nutrition.</title>
        <authorList>
            <person name="Burns J.A."/>
            <person name="Paasch A."/>
            <person name="Narechania A."/>
            <person name="Kim E."/>
        </authorList>
    </citation>
    <scope>NUCLEOTIDE SEQUENCE [LARGE SCALE GENOMIC DNA]</scope>
    <source>
        <strain evidence="2 3">PLY_AMNH</strain>
    </source>
</reference>
<keyword evidence="3" id="KW-1185">Reference proteome</keyword>
<evidence type="ECO:0000313" key="3">
    <source>
        <dbReference type="Proteomes" id="UP001190700"/>
    </source>
</evidence>
<proteinExistence type="predicted"/>
<name>A0AAE0G6R3_9CHLO</name>
<feature type="region of interest" description="Disordered" evidence="1">
    <location>
        <begin position="15"/>
        <end position="43"/>
    </location>
</feature>
<feature type="non-terminal residue" evidence="2">
    <location>
        <position position="1"/>
    </location>
</feature>
<comment type="caution">
    <text evidence="2">The sequence shown here is derived from an EMBL/GenBank/DDBJ whole genome shotgun (WGS) entry which is preliminary data.</text>
</comment>
<gene>
    <name evidence="2" type="ORF">CYMTET_19154</name>
</gene>
<evidence type="ECO:0000313" key="2">
    <source>
        <dbReference type="EMBL" id="KAK3272559.1"/>
    </source>
</evidence>
<organism evidence="2 3">
    <name type="scientific">Cymbomonas tetramitiformis</name>
    <dbReference type="NCBI Taxonomy" id="36881"/>
    <lineage>
        <taxon>Eukaryota</taxon>
        <taxon>Viridiplantae</taxon>
        <taxon>Chlorophyta</taxon>
        <taxon>Pyramimonadophyceae</taxon>
        <taxon>Pyramimonadales</taxon>
        <taxon>Pyramimonadaceae</taxon>
        <taxon>Cymbomonas</taxon>
    </lineage>
</organism>
<protein>
    <submittedName>
        <fullName evidence="2">Uncharacterized protein</fullName>
    </submittedName>
</protein>
<accession>A0AAE0G6R3</accession>
<evidence type="ECO:0000256" key="1">
    <source>
        <dbReference type="SAM" id="MobiDB-lite"/>
    </source>
</evidence>
<sequence>KAEADDDNFKRFLTRLADPEEDPSAPAPRLLKPPTSKLPTRRKEVVKRKREVALLRCDAEEKRIKLYMYKLEREHSVETTMSLTTESVKKEAVRYLTWLLTRC</sequence>
<dbReference type="EMBL" id="LGRX02008899">
    <property type="protein sequence ID" value="KAK3272559.1"/>
    <property type="molecule type" value="Genomic_DNA"/>
</dbReference>